<dbReference type="InterPro" id="IPR002347">
    <property type="entry name" value="SDR_fam"/>
</dbReference>
<protein>
    <submittedName>
        <fullName evidence="4">Oxidoreductase</fullName>
    </submittedName>
</protein>
<keyword evidence="5" id="KW-1185">Reference proteome</keyword>
<proteinExistence type="inferred from homology"/>
<accession>A0A319DK09</accession>
<evidence type="ECO:0000313" key="5">
    <source>
        <dbReference type="Proteomes" id="UP000247810"/>
    </source>
</evidence>
<dbReference type="PANTHER" id="PTHR43477">
    <property type="entry name" value="DIHYDROANTICAPSIN 7-DEHYDROGENASE"/>
    <property type="match status" value="1"/>
</dbReference>
<dbReference type="InterPro" id="IPR057571">
    <property type="entry name" value="SDR_PhqE-like"/>
</dbReference>
<evidence type="ECO:0000256" key="2">
    <source>
        <dbReference type="ARBA" id="ARBA00022857"/>
    </source>
</evidence>
<dbReference type="PANTHER" id="PTHR43477:SF1">
    <property type="entry name" value="DIHYDROANTICAPSIN 7-DEHYDROGENASE"/>
    <property type="match status" value="1"/>
</dbReference>
<organism evidence="4 5">
    <name type="scientific">Aspergillus ellipticus CBS 707.79</name>
    <dbReference type="NCBI Taxonomy" id="1448320"/>
    <lineage>
        <taxon>Eukaryota</taxon>
        <taxon>Fungi</taxon>
        <taxon>Dikarya</taxon>
        <taxon>Ascomycota</taxon>
        <taxon>Pezizomycotina</taxon>
        <taxon>Eurotiomycetes</taxon>
        <taxon>Eurotiomycetidae</taxon>
        <taxon>Eurotiales</taxon>
        <taxon>Aspergillaceae</taxon>
        <taxon>Aspergillus</taxon>
        <taxon>Aspergillus subgen. Circumdati</taxon>
    </lineage>
</organism>
<dbReference type="EMBL" id="KZ825818">
    <property type="protein sequence ID" value="PYH97841.1"/>
    <property type="molecule type" value="Genomic_DNA"/>
</dbReference>
<dbReference type="AlphaFoldDB" id="A0A319DK09"/>
<dbReference type="SUPFAM" id="SSF51735">
    <property type="entry name" value="NAD(P)-binding Rossmann-fold domains"/>
    <property type="match status" value="1"/>
</dbReference>
<evidence type="ECO:0000256" key="1">
    <source>
        <dbReference type="ARBA" id="ARBA00006484"/>
    </source>
</evidence>
<dbReference type="PRINTS" id="PR00081">
    <property type="entry name" value="GDHRDH"/>
</dbReference>
<comment type="similarity">
    <text evidence="1">Belongs to the short-chain dehydrogenases/reductases (SDR) family.</text>
</comment>
<evidence type="ECO:0000256" key="3">
    <source>
        <dbReference type="ARBA" id="ARBA00023002"/>
    </source>
</evidence>
<dbReference type="VEuPathDB" id="FungiDB:BO71DRAFT_464597"/>
<gene>
    <name evidence="4" type="ORF">BO71DRAFT_464597</name>
</gene>
<name>A0A319DK09_9EURO</name>
<dbReference type="InterPro" id="IPR051122">
    <property type="entry name" value="SDR_DHRS6-like"/>
</dbReference>
<dbReference type="STRING" id="1448320.A0A319DK09"/>
<dbReference type="GO" id="GO:0016491">
    <property type="term" value="F:oxidoreductase activity"/>
    <property type="evidence" value="ECO:0007669"/>
    <property type="project" value="UniProtKB-KW"/>
</dbReference>
<dbReference type="Pfam" id="PF23441">
    <property type="entry name" value="SDR"/>
    <property type="match status" value="1"/>
</dbReference>
<reference evidence="4 5" key="1">
    <citation type="submission" date="2018-02" db="EMBL/GenBank/DDBJ databases">
        <title>The genomes of Aspergillus section Nigri reveals drivers in fungal speciation.</title>
        <authorList>
            <consortium name="DOE Joint Genome Institute"/>
            <person name="Vesth T.C."/>
            <person name="Nybo J."/>
            <person name="Theobald S."/>
            <person name="Brandl J."/>
            <person name="Frisvad J.C."/>
            <person name="Nielsen K.F."/>
            <person name="Lyhne E.K."/>
            <person name="Kogle M.E."/>
            <person name="Kuo A."/>
            <person name="Riley R."/>
            <person name="Clum A."/>
            <person name="Nolan M."/>
            <person name="Lipzen A."/>
            <person name="Salamov A."/>
            <person name="Henrissat B."/>
            <person name="Wiebenga A."/>
            <person name="De vries R.P."/>
            <person name="Grigoriev I.V."/>
            <person name="Mortensen U.H."/>
            <person name="Andersen M.R."/>
            <person name="Baker S.E."/>
        </authorList>
    </citation>
    <scope>NUCLEOTIDE SEQUENCE [LARGE SCALE GENOMIC DNA]</scope>
    <source>
        <strain evidence="4 5">CBS 707.79</strain>
    </source>
</reference>
<dbReference type="InterPro" id="IPR036291">
    <property type="entry name" value="NAD(P)-bd_dom_sf"/>
</dbReference>
<evidence type="ECO:0000313" key="4">
    <source>
        <dbReference type="EMBL" id="PYH97841.1"/>
    </source>
</evidence>
<keyword evidence="3" id="KW-0560">Oxidoreductase</keyword>
<keyword evidence="2" id="KW-0521">NADP</keyword>
<dbReference type="Gene3D" id="3.40.50.720">
    <property type="entry name" value="NAD(P)-binding Rossmann-like Domain"/>
    <property type="match status" value="1"/>
</dbReference>
<dbReference type="OrthoDB" id="294295at2759"/>
<sequence>MTHLVSINKLANQRVLLIGGTSGVGFAVARAALEHGANIVLSSSNPLKVSSAVSRLKTLYPEPSYTNRITGFACDLGDQATMEANLIALLQYSTTPSLFPSPSPTPTDQTLTPLDHIIYTSGTRPPPTPVSSPTVTPSTFTTSGTLRVIAPILLGKHAKTYLRDTSSTSLTFTSGILGQKPVPGMALGAAMGTALDGLTRALAVELAPMRVNTVSLGAVETELFEGFGEQKEMYLGVFRKGTLSGELGRPEDVAEAYVWCMKDRFVTGERISSDGGWMLKGVF</sequence>
<dbReference type="Proteomes" id="UP000247810">
    <property type="component" value="Unassembled WGS sequence"/>
</dbReference>